<evidence type="ECO:0000313" key="2">
    <source>
        <dbReference type="Proteomes" id="UP000471560"/>
    </source>
</evidence>
<dbReference type="AlphaFoldDB" id="A0A6P0AYR2"/>
<accession>A0A6P0AYR2</accession>
<evidence type="ECO:0000313" key="1">
    <source>
        <dbReference type="EMBL" id="NEI32699.1"/>
    </source>
</evidence>
<comment type="caution">
    <text evidence="1">The sequence shown here is derived from an EMBL/GenBank/DDBJ whole genome shotgun (WGS) entry which is preliminary data.</text>
</comment>
<reference evidence="1 2" key="1">
    <citation type="submission" date="2019-12" db="EMBL/GenBank/DDBJ databases">
        <title>Rhizobium genotypes associated with high levels of biological nitrogen fixation by grain legumes in a temperate-maritime cropping system.</title>
        <authorList>
            <person name="Maluk M."/>
            <person name="Francesc Ferrando Molina F."/>
            <person name="Lopez Del Egido L."/>
            <person name="Lafos M."/>
            <person name="Langarica-Fuentes A."/>
            <person name="Gebre Yohannes G."/>
            <person name="Young M.W."/>
            <person name="Martin P."/>
            <person name="Gantlett R."/>
            <person name="Kenicer G."/>
            <person name="Hawes C."/>
            <person name="Begg G.S."/>
            <person name="Quilliam R.S."/>
            <person name="Squire G.R."/>
            <person name="Poole P.S."/>
            <person name="Young P.W."/>
            <person name="Iannetta P.M."/>
            <person name="James E.K."/>
        </authorList>
    </citation>
    <scope>NUCLEOTIDE SEQUENCE [LARGE SCALE GENOMIC DNA]</scope>
    <source>
        <strain evidence="1 2">JHI1096</strain>
    </source>
</reference>
<dbReference type="EMBL" id="WUEZ01000002">
    <property type="protein sequence ID" value="NEI32699.1"/>
    <property type="molecule type" value="Genomic_DNA"/>
</dbReference>
<dbReference type="RefSeq" id="WP_164575369.1">
    <property type="nucleotide sequence ID" value="NZ_JAAXDH010000036.1"/>
</dbReference>
<organism evidence="1 2">
    <name type="scientific">Rhizobium leguminosarum</name>
    <dbReference type="NCBI Taxonomy" id="384"/>
    <lineage>
        <taxon>Bacteria</taxon>
        <taxon>Pseudomonadati</taxon>
        <taxon>Pseudomonadota</taxon>
        <taxon>Alphaproteobacteria</taxon>
        <taxon>Hyphomicrobiales</taxon>
        <taxon>Rhizobiaceae</taxon>
        <taxon>Rhizobium/Agrobacterium group</taxon>
        <taxon>Rhizobium</taxon>
    </lineage>
</organism>
<proteinExistence type="predicted"/>
<protein>
    <submittedName>
        <fullName evidence="1">Biotin/lipoyl-binding protein</fullName>
    </submittedName>
</protein>
<name>A0A6P0AYR2_RHILE</name>
<sequence length="88" mass="9828">MFDASVIANGQAVVSNQVKITPHRDGGILSQIMVENGDEAKKGDILLRLDEAQPGMPVEVFVKTEERTPLSFLVKPFTDQVMRIFRQE</sequence>
<dbReference type="Proteomes" id="UP000471560">
    <property type="component" value="Unassembled WGS sequence"/>
</dbReference>
<gene>
    <name evidence="1" type="ORF">GR204_01525</name>
</gene>